<proteinExistence type="predicted"/>
<gene>
    <name evidence="2" type="ORF">B5E41_22505</name>
</gene>
<accession>A0A246DQF3</accession>
<dbReference type="AlphaFoldDB" id="A0A246DQF3"/>
<dbReference type="EMBL" id="MXPU01000016">
    <property type="protein sequence ID" value="OWO92531.1"/>
    <property type="molecule type" value="Genomic_DNA"/>
</dbReference>
<evidence type="ECO:0000256" key="1">
    <source>
        <dbReference type="SAM" id="MobiDB-lite"/>
    </source>
</evidence>
<comment type="caution">
    <text evidence="2">The sequence shown here is derived from an EMBL/GenBank/DDBJ whole genome shotgun (WGS) entry which is preliminary data.</text>
</comment>
<protein>
    <submittedName>
        <fullName evidence="2">Uncharacterized protein</fullName>
    </submittedName>
</protein>
<feature type="compositionally biased region" description="Basic and acidic residues" evidence="1">
    <location>
        <begin position="55"/>
        <end position="65"/>
    </location>
</feature>
<dbReference type="Proteomes" id="UP000197269">
    <property type="component" value="Unassembled WGS sequence"/>
</dbReference>
<reference evidence="2 3" key="1">
    <citation type="submission" date="2017-03" db="EMBL/GenBank/DDBJ databases">
        <title>Genome of strain Rhizobium sp. CNPSo 668.</title>
        <authorList>
            <person name="Ribeiro R."/>
        </authorList>
    </citation>
    <scope>NUCLEOTIDE SEQUENCE [LARGE SCALE GENOMIC DNA]</scope>
    <source>
        <strain evidence="2 3">CNPSo 668</strain>
    </source>
</reference>
<feature type="region of interest" description="Disordered" evidence="1">
    <location>
        <begin position="55"/>
        <end position="78"/>
    </location>
</feature>
<organism evidence="2 3">
    <name type="scientific">Rhizobium esperanzae</name>
    <dbReference type="NCBI Taxonomy" id="1967781"/>
    <lineage>
        <taxon>Bacteria</taxon>
        <taxon>Pseudomonadati</taxon>
        <taxon>Pseudomonadota</taxon>
        <taxon>Alphaproteobacteria</taxon>
        <taxon>Hyphomicrobiales</taxon>
        <taxon>Rhizobiaceae</taxon>
        <taxon>Rhizobium/Agrobacterium group</taxon>
        <taxon>Rhizobium</taxon>
    </lineage>
</organism>
<evidence type="ECO:0000313" key="3">
    <source>
        <dbReference type="Proteomes" id="UP000197269"/>
    </source>
</evidence>
<name>A0A246DQF3_9HYPH</name>
<sequence>MEGQRWCRELDRRCVWQQSHPHSPSSQGLILGSTTKHADFYFSAVGRLRCSPRASRMDPRVKPWDDGGEVVPGMEEER</sequence>
<evidence type="ECO:0000313" key="2">
    <source>
        <dbReference type="EMBL" id="OWO92531.1"/>
    </source>
</evidence>